<dbReference type="Gene3D" id="1.10.357.10">
    <property type="entry name" value="Tetracycline Repressor, domain 2"/>
    <property type="match status" value="1"/>
</dbReference>
<feature type="DNA-binding region" description="H-T-H motif" evidence="5">
    <location>
        <begin position="55"/>
        <end position="74"/>
    </location>
</feature>
<evidence type="ECO:0000256" key="1">
    <source>
        <dbReference type="ARBA" id="ARBA00022491"/>
    </source>
</evidence>
<evidence type="ECO:0000259" key="6">
    <source>
        <dbReference type="PROSITE" id="PS50977"/>
    </source>
</evidence>
<keyword evidence="1" id="KW-0678">Repressor</keyword>
<evidence type="ECO:0000313" key="7">
    <source>
        <dbReference type="EMBL" id="MFC4429499.1"/>
    </source>
</evidence>
<dbReference type="InterPro" id="IPR001647">
    <property type="entry name" value="HTH_TetR"/>
</dbReference>
<evidence type="ECO:0000313" key="8">
    <source>
        <dbReference type="Proteomes" id="UP001595965"/>
    </source>
</evidence>
<dbReference type="EMBL" id="JBHSEN010000001">
    <property type="protein sequence ID" value="MFC4429499.1"/>
    <property type="molecule type" value="Genomic_DNA"/>
</dbReference>
<sequence length="222" mass="24197">MFESTVAAARRVRQGRGTMAEGVAMPKVVDHQQRKRELVEATWRIIARRGLSGATMRQIAAEAGFANGSLKPYFPTKAELIEATYAFVFDRTNRRVAVATRGLDGMAALEAFCREVLPLDVDRLDEARVVISFWQEAAHDPRGSELNNASMAQWRHSMATWMGQAREAGDLDAAIDIPSSGDVLLNFMLGSQISAVIDSAATSPADLERQLAAQLAHLRAAG</sequence>
<dbReference type="PROSITE" id="PS50977">
    <property type="entry name" value="HTH_TETR_2"/>
    <property type="match status" value="1"/>
</dbReference>
<evidence type="ECO:0000256" key="4">
    <source>
        <dbReference type="ARBA" id="ARBA00023163"/>
    </source>
</evidence>
<dbReference type="InterPro" id="IPR009057">
    <property type="entry name" value="Homeodomain-like_sf"/>
</dbReference>
<dbReference type="InterPro" id="IPR039538">
    <property type="entry name" value="BetI_C"/>
</dbReference>
<gene>
    <name evidence="7" type="ORF">ACFO0K_07380</name>
</gene>
<dbReference type="PANTHER" id="PTHR30055">
    <property type="entry name" value="HTH-TYPE TRANSCRIPTIONAL REGULATOR RUTR"/>
    <property type="match status" value="1"/>
</dbReference>
<keyword evidence="8" id="KW-1185">Reference proteome</keyword>
<dbReference type="InterPro" id="IPR036271">
    <property type="entry name" value="Tet_transcr_reg_TetR-rel_C_sf"/>
</dbReference>
<dbReference type="Pfam" id="PF13977">
    <property type="entry name" value="TetR_C_6"/>
    <property type="match status" value="1"/>
</dbReference>
<keyword evidence="3 5" id="KW-0238">DNA-binding</keyword>
<feature type="domain" description="HTH tetR-type" evidence="6">
    <location>
        <begin position="32"/>
        <end position="92"/>
    </location>
</feature>
<keyword evidence="2" id="KW-0805">Transcription regulation</keyword>
<dbReference type="SUPFAM" id="SSF46689">
    <property type="entry name" value="Homeodomain-like"/>
    <property type="match status" value="1"/>
</dbReference>
<evidence type="ECO:0000256" key="3">
    <source>
        <dbReference type="ARBA" id="ARBA00023125"/>
    </source>
</evidence>
<comment type="caution">
    <text evidence="7">The sequence shown here is derived from an EMBL/GenBank/DDBJ whole genome shotgun (WGS) entry which is preliminary data.</text>
</comment>
<keyword evidence="4" id="KW-0804">Transcription</keyword>
<dbReference type="RefSeq" id="WP_378108264.1">
    <property type="nucleotide sequence ID" value="NZ_JBHSEN010000001.1"/>
</dbReference>
<reference evidence="8" key="1">
    <citation type="journal article" date="2019" name="Int. J. Syst. Evol. Microbiol.">
        <title>The Global Catalogue of Microorganisms (GCM) 10K type strain sequencing project: providing services to taxonomists for standard genome sequencing and annotation.</title>
        <authorList>
            <consortium name="The Broad Institute Genomics Platform"/>
            <consortium name="The Broad Institute Genome Sequencing Center for Infectious Disease"/>
            <person name="Wu L."/>
            <person name="Ma J."/>
        </authorList>
    </citation>
    <scope>NUCLEOTIDE SEQUENCE [LARGE SCALE GENOMIC DNA]</scope>
    <source>
        <strain evidence="8">CGMCC 1.12125</strain>
    </source>
</reference>
<evidence type="ECO:0000256" key="2">
    <source>
        <dbReference type="ARBA" id="ARBA00023015"/>
    </source>
</evidence>
<organism evidence="7 8">
    <name type="scientific">Citricoccus alkalitolerans</name>
    <dbReference type="NCBI Taxonomy" id="246603"/>
    <lineage>
        <taxon>Bacteria</taxon>
        <taxon>Bacillati</taxon>
        <taxon>Actinomycetota</taxon>
        <taxon>Actinomycetes</taxon>
        <taxon>Micrococcales</taxon>
        <taxon>Micrococcaceae</taxon>
        <taxon>Citricoccus</taxon>
    </lineage>
</organism>
<accession>A0ABV8XV83</accession>
<dbReference type="SUPFAM" id="SSF48498">
    <property type="entry name" value="Tetracyclin repressor-like, C-terminal domain"/>
    <property type="match status" value="1"/>
</dbReference>
<evidence type="ECO:0000256" key="5">
    <source>
        <dbReference type="PROSITE-ProRule" id="PRU00335"/>
    </source>
</evidence>
<proteinExistence type="predicted"/>
<dbReference type="PANTHER" id="PTHR30055:SF234">
    <property type="entry name" value="HTH-TYPE TRANSCRIPTIONAL REGULATOR BETI"/>
    <property type="match status" value="1"/>
</dbReference>
<dbReference type="Pfam" id="PF00440">
    <property type="entry name" value="TetR_N"/>
    <property type="match status" value="1"/>
</dbReference>
<dbReference type="Proteomes" id="UP001595965">
    <property type="component" value="Unassembled WGS sequence"/>
</dbReference>
<protein>
    <submittedName>
        <fullName evidence="7">TetR/AcrR family transcriptional regulator</fullName>
    </submittedName>
</protein>
<dbReference type="InterPro" id="IPR050109">
    <property type="entry name" value="HTH-type_TetR-like_transc_reg"/>
</dbReference>
<name>A0ABV8XV83_9MICC</name>